<dbReference type="InterPro" id="IPR050158">
    <property type="entry name" value="Ubiquitin_ubiquitin-like"/>
</dbReference>
<dbReference type="SUPFAM" id="SSF54236">
    <property type="entry name" value="Ubiquitin-like"/>
    <property type="match status" value="1"/>
</dbReference>
<gene>
    <name evidence="2" type="ORF">H671_1g1214</name>
</gene>
<organism evidence="2 3">
    <name type="scientific">Cricetulus griseus</name>
    <name type="common">Chinese hamster</name>
    <name type="synonym">Cricetulus barabensis griseus</name>
    <dbReference type="NCBI Taxonomy" id="10029"/>
    <lineage>
        <taxon>Eukaryota</taxon>
        <taxon>Metazoa</taxon>
        <taxon>Chordata</taxon>
        <taxon>Craniata</taxon>
        <taxon>Vertebrata</taxon>
        <taxon>Euteleostomi</taxon>
        <taxon>Mammalia</taxon>
        <taxon>Eutheria</taxon>
        <taxon>Euarchontoglires</taxon>
        <taxon>Glires</taxon>
        <taxon>Rodentia</taxon>
        <taxon>Myomorpha</taxon>
        <taxon>Muroidea</taxon>
        <taxon>Cricetidae</taxon>
        <taxon>Cricetinae</taxon>
        <taxon>Cricetulus</taxon>
    </lineage>
</organism>
<accession>A0A061IMQ4</accession>
<proteinExistence type="predicted"/>
<dbReference type="SMART" id="SM00213">
    <property type="entry name" value="UBQ"/>
    <property type="match status" value="1"/>
</dbReference>
<dbReference type="Gene3D" id="3.10.20.90">
    <property type="entry name" value="Phosphatidylinositol 3-kinase Catalytic Subunit, Chain A, domain 1"/>
    <property type="match status" value="1"/>
</dbReference>
<dbReference type="InterPro" id="IPR019956">
    <property type="entry name" value="Ubiquitin_dom"/>
</dbReference>
<dbReference type="InterPro" id="IPR029071">
    <property type="entry name" value="Ubiquitin-like_domsf"/>
</dbReference>
<dbReference type="EMBL" id="KE663690">
    <property type="protein sequence ID" value="ERE91051.1"/>
    <property type="molecule type" value="Genomic_DNA"/>
</dbReference>
<protein>
    <submittedName>
        <fullName evidence="2">Polyubiquitin</fullName>
    </submittedName>
</protein>
<dbReference type="Pfam" id="PF00240">
    <property type="entry name" value="ubiquitin"/>
    <property type="match status" value="1"/>
</dbReference>
<dbReference type="PROSITE" id="PS50053">
    <property type="entry name" value="UBIQUITIN_2"/>
    <property type="match status" value="1"/>
</dbReference>
<dbReference type="InterPro" id="IPR000626">
    <property type="entry name" value="Ubiquitin-like_dom"/>
</dbReference>
<feature type="domain" description="Ubiquitin-like" evidence="1">
    <location>
        <begin position="1"/>
        <end position="58"/>
    </location>
</feature>
<dbReference type="Proteomes" id="UP000030759">
    <property type="component" value="Unassembled WGS sequence"/>
</dbReference>
<dbReference type="FunFam" id="3.10.20.90:FF:000160">
    <property type="entry name" value="Polyubiquitin-C"/>
    <property type="match status" value="1"/>
</dbReference>
<sequence length="94" mass="10653">MLIFVKTLKGKPITLEVEPSDTIKNVKAKIQDKEGTLPDQQRLIFASKQLEDGCTLSDDDNNQKEFTLHWCLVCMVASLSHPFLSLFRSTTVTR</sequence>
<dbReference type="AlphaFoldDB" id="A0A061IMQ4"/>
<name>A0A061IMQ4_CRIGR</name>
<dbReference type="PRINTS" id="PR00348">
    <property type="entry name" value="UBIQUITIN"/>
</dbReference>
<dbReference type="PANTHER" id="PTHR10666">
    <property type="entry name" value="UBIQUITIN"/>
    <property type="match status" value="1"/>
</dbReference>
<evidence type="ECO:0000313" key="2">
    <source>
        <dbReference type="EMBL" id="ERE91051.1"/>
    </source>
</evidence>
<evidence type="ECO:0000313" key="3">
    <source>
        <dbReference type="Proteomes" id="UP000030759"/>
    </source>
</evidence>
<reference evidence="3" key="1">
    <citation type="journal article" date="2013" name="Nat. Biotechnol.">
        <title>Chinese hamster genome sequenced from sorted chromosomes.</title>
        <authorList>
            <person name="Brinkrolf K."/>
            <person name="Rupp O."/>
            <person name="Laux H."/>
            <person name="Kollin F."/>
            <person name="Ernst W."/>
            <person name="Linke B."/>
            <person name="Kofler R."/>
            <person name="Romand S."/>
            <person name="Hesse F."/>
            <person name="Budach W.E."/>
            <person name="Galosy S."/>
            <person name="Muller D."/>
            <person name="Noll T."/>
            <person name="Wienberg J."/>
            <person name="Jostock T."/>
            <person name="Leonard M."/>
            <person name="Grillari J."/>
            <person name="Tauch A."/>
            <person name="Goesmann A."/>
            <person name="Helk B."/>
            <person name="Mott J.E."/>
            <person name="Puhler A."/>
            <person name="Borth N."/>
        </authorList>
    </citation>
    <scope>NUCLEOTIDE SEQUENCE [LARGE SCALE GENOMIC DNA]</scope>
    <source>
        <strain evidence="3">17A/GY</strain>
    </source>
</reference>
<evidence type="ECO:0000259" key="1">
    <source>
        <dbReference type="PROSITE" id="PS50053"/>
    </source>
</evidence>